<dbReference type="PROSITE" id="PS50885">
    <property type="entry name" value="HAMP"/>
    <property type="match status" value="1"/>
</dbReference>
<dbReference type="InterPro" id="IPR029151">
    <property type="entry name" value="Sensor-like_sf"/>
</dbReference>
<feature type="compositionally biased region" description="Low complexity" evidence="5">
    <location>
        <begin position="446"/>
        <end position="457"/>
    </location>
</feature>
<evidence type="ECO:0000256" key="3">
    <source>
        <dbReference type="ARBA" id="ARBA00022989"/>
    </source>
</evidence>
<dbReference type="Pfam" id="PF14827">
    <property type="entry name" value="dCache_3"/>
    <property type="match status" value="1"/>
</dbReference>
<dbReference type="GO" id="GO:0007165">
    <property type="term" value="P:signal transduction"/>
    <property type="evidence" value="ECO:0007669"/>
    <property type="project" value="InterPro"/>
</dbReference>
<keyword evidence="4 6" id="KW-0472">Membrane</keyword>
<evidence type="ECO:0000313" key="8">
    <source>
        <dbReference type="EMBL" id="EXJ14903.1"/>
    </source>
</evidence>
<evidence type="ECO:0000256" key="6">
    <source>
        <dbReference type="SAM" id="Phobius"/>
    </source>
</evidence>
<feature type="transmembrane region" description="Helical" evidence="6">
    <location>
        <begin position="282"/>
        <end position="303"/>
    </location>
</feature>
<proteinExistence type="predicted"/>
<protein>
    <submittedName>
        <fullName evidence="8">Methyl-accepting chemotaxis protein</fullName>
    </submittedName>
</protein>
<dbReference type="CDD" id="cd06225">
    <property type="entry name" value="HAMP"/>
    <property type="match status" value="1"/>
</dbReference>
<dbReference type="PANTHER" id="PTHR32089">
    <property type="entry name" value="METHYL-ACCEPTING CHEMOTAXIS PROTEIN MCPB"/>
    <property type="match status" value="1"/>
</dbReference>
<dbReference type="PANTHER" id="PTHR32089:SF119">
    <property type="entry name" value="METHYL-ACCEPTING CHEMOTAXIS PROTEIN CTPL"/>
    <property type="match status" value="1"/>
</dbReference>
<keyword evidence="3 6" id="KW-1133">Transmembrane helix</keyword>
<evidence type="ECO:0000259" key="7">
    <source>
        <dbReference type="PROSITE" id="PS50885"/>
    </source>
</evidence>
<dbReference type="InterPro" id="IPR003660">
    <property type="entry name" value="HAMP_dom"/>
</dbReference>
<feature type="compositionally biased region" description="Basic and acidic residues" evidence="5">
    <location>
        <begin position="412"/>
        <end position="422"/>
    </location>
</feature>
<feature type="compositionally biased region" description="Low complexity" evidence="5">
    <location>
        <begin position="424"/>
        <end position="433"/>
    </location>
</feature>
<dbReference type="InterPro" id="IPR029150">
    <property type="entry name" value="dCache_3"/>
</dbReference>
<comment type="caution">
    <text evidence="8">The sequence shown here is derived from an EMBL/GenBank/DDBJ whole genome shotgun (WGS) entry which is preliminary data.</text>
</comment>
<dbReference type="AlphaFoldDB" id="W9V5U7"/>
<evidence type="ECO:0000256" key="5">
    <source>
        <dbReference type="SAM" id="MobiDB-lite"/>
    </source>
</evidence>
<dbReference type="GO" id="GO:0016020">
    <property type="term" value="C:membrane"/>
    <property type="evidence" value="ECO:0007669"/>
    <property type="project" value="UniProtKB-SubCell"/>
</dbReference>
<keyword evidence="9" id="KW-1185">Reference proteome</keyword>
<dbReference type="Gene3D" id="1.10.287.950">
    <property type="entry name" value="Methyl-accepting chemotaxis protein"/>
    <property type="match status" value="1"/>
</dbReference>
<evidence type="ECO:0000256" key="2">
    <source>
        <dbReference type="ARBA" id="ARBA00022692"/>
    </source>
</evidence>
<dbReference type="Gene3D" id="3.30.450.20">
    <property type="entry name" value="PAS domain"/>
    <property type="match status" value="1"/>
</dbReference>
<dbReference type="Pfam" id="PF00672">
    <property type="entry name" value="HAMP"/>
    <property type="match status" value="1"/>
</dbReference>
<name>W9V5U7_9GAMM</name>
<gene>
    <name evidence="8" type="ORF">D779_2109</name>
</gene>
<feature type="transmembrane region" description="Helical" evidence="6">
    <location>
        <begin position="12"/>
        <end position="32"/>
    </location>
</feature>
<accession>W9V5U7</accession>
<organism evidence="8 9">
    <name type="scientific">Imhoffiella purpurea</name>
    <dbReference type="NCBI Taxonomy" id="1249627"/>
    <lineage>
        <taxon>Bacteria</taxon>
        <taxon>Pseudomonadati</taxon>
        <taxon>Pseudomonadota</taxon>
        <taxon>Gammaproteobacteria</taxon>
        <taxon>Chromatiales</taxon>
        <taxon>Chromatiaceae</taxon>
        <taxon>Imhoffiella</taxon>
    </lineage>
</organism>
<dbReference type="EMBL" id="AONC01000035">
    <property type="protein sequence ID" value="EXJ14903.1"/>
    <property type="molecule type" value="Genomic_DNA"/>
</dbReference>
<reference evidence="8 9" key="1">
    <citation type="submission" date="2012-11" db="EMBL/GenBank/DDBJ databases">
        <title>Genome assembly of Thiorhodococcus sp. AK35.</title>
        <authorList>
            <person name="Nupur N."/>
            <person name="Khatri I."/>
            <person name="Subramanian S."/>
            <person name="Pinnaka A."/>
        </authorList>
    </citation>
    <scope>NUCLEOTIDE SEQUENCE [LARGE SCALE GENOMIC DNA]</scope>
    <source>
        <strain evidence="8 9">AK35</strain>
    </source>
</reference>
<keyword evidence="2 6" id="KW-0812">Transmembrane</keyword>
<dbReference type="PATRIC" id="fig|1249627.3.peg.2428"/>
<dbReference type="eggNOG" id="COG0840">
    <property type="taxonomic scope" value="Bacteria"/>
</dbReference>
<dbReference type="SUPFAM" id="SSF58104">
    <property type="entry name" value="Methyl-accepting chemotaxis protein (MCP) signaling domain"/>
    <property type="match status" value="1"/>
</dbReference>
<dbReference type="SUPFAM" id="SSF103190">
    <property type="entry name" value="Sensory domain-like"/>
    <property type="match status" value="1"/>
</dbReference>
<evidence type="ECO:0000256" key="1">
    <source>
        <dbReference type="ARBA" id="ARBA00004141"/>
    </source>
</evidence>
<feature type="domain" description="HAMP" evidence="7">
    <location>
        <begin position="306"/>
        <end position="360"/>
    </location>
</feature>
<comment type="subcellular location">
    <subcellularLocation>
        <location evidence="1">Membrane</location>
        <topology evidence="1">Multi-pass membrane protein</topology>
    </subcellularLocation>
</comment>
<feature type="region of interest" description="Disordered" evidence="5">
    <location>
        <begin position="376"/>
        <end position="395"/>
    </location>
</feature>
<dbReference type="Proteomes" id="UP000019460">
    <property type="component" value="Unassembled WGS sequence"/>
</dbReference>
<evidence type="ECO:0000256" key="4">
    <source>
        <dbReference type="ARBA" id="ARBA00023136"/>
    </source>
</evidence>
<feature type="region of interest" description="Disordered" evidence="5">
    <location>
        <begin position="412"/>
        <end position="489"/>
    </location>
</feature>
<dbReference type="SMART" id="SM00304">
    <property type="entry name" value="HAMP"/>
    <property type="match status" value="2"/>
</dbReference>
<sequence length="489" mass="53825">MSLKNLTIGSRVLIGSALVSVLSVALILPIALSKLAHLSDRAEVKALEDHYYSLSGGIASQGELAQSLSALVSRIPVVQQAFAEGDRDRLREITRPIFDYMSKEYAVRQFQFLTPPATSFLRVHMLERYGDDLTAIRKTIVEANRSRKPVRGLERGVAGLGVRGVEPVFYQGRHIGVVEFGMSFGQPFFDRFKKDTSVEAALQIPDGAGFKTFASTLEQGTLFSDAQLQRIMDGEVLVRRIELEGEPVAVYGRLVGDFSGNPVGVLELAVDRSETIAVFDSAFYWILGVGLVVILDGLALAWITARGISRPIRETRERLASIAEGDGDLRLRLQADGRNELADLARAFNTFVERIQNLVARVSGASAHLSSAAEELSLNSSETNRQVKEEQNETDQVATAINQMTATVEEVARRAPASRDEASPWWRTRCGPWRPGPGPRPRISVRRSSGFSRVRPASSRRSRRARSGPCAASRMRGRRATHSRASPIR</sequence>
<evidence type="ECO:0000313" key="9">
    <source>
        <dbReference type="Proteomes" id="UP000019460"/>
    </source>
</evidence>
<dbReference type="STRING" id="1249627.D779_2109"/>